<protein>
    <recommendedName>
        <fullName evidence="3">DUF488 domain-containing protein</fullName>
    </recommendedName>
</protein>
<evidence type="ECO:0000313" key="1">
    <source>
        <dbReference type="EMBL" id="EDQ03583.1"/>
    </source>
</evidence>
<comment type="caution">
    <text evidence="1">The sequence shown here is derived from an EMBL/GenBank/DDBJ whole genome shotgun (WGS) entry which is preliminary data.</text>
</comment>
<dbReference type="EMBL" id="ABID01000012">
    <property type="protein sequence ID" value="EDQ03583.1"/>
    <property type="molecule type" value="Genomic_DNA"/>
</dbReference>
<sequence>MCSEAVWWRCHRRIITDYLLLHGHSVGHIMSAKKITKATPSEAAELRPDGTVVYPPLNVSD</sequence>
<evidence type="ECO:0000313" key="2">
    <source>
        <dbReference type="Proteomes" id="UP000003257"/>
    </source>
</evidence>
<organism evidence="1 2">
    <name type="scientific">Sulfitobacter indolifex HEL-45</name>
    <dbReference type="NCBI Taxonomy" id="391624"/>
    <lineage>
        <taxon>Bacteria</taxon>
        <taxon>Pseudomonadati</taxon>
        <taxon>Pseudomonadota</taxon>
        <taxon>Alphaproteobacteria</taxon>
        <taxon>Rhodobacterales</taxon>
        <taxon>Roseobacteraceae</taxon>
        <taxon>Sulfitobacter</taxon>
    </lineage>
</organism>
<dbReference type="Pfam" id="PF04343">
    <property type="entry name" value="DUF488"/>
    <property type="match status" value="1"/>
</dbReference>
<evidence type="ECO:0008006" key="3">
    <source>
        <dbReference type="Google" id="ProtNLM"/>
    </source>
</evidence>
<dbReference type="Proteomes" id="UP000003257">
    <property type="component" value="Unassembled WGS sequence"/>
</dbReference>
<keyword evidence="2" id="KW-1185">Reference proteome</keyword>
<accession>A0ABP2D623</accession>
<proteinExistence type="predicted"/>
<dbReference type="InterPro" id="IPR007438">
    <property type="entry name" value="DUF488"/>
</dbReference>
<gene>
    <name evidence="1" type="ORF">OIHEL45_16466</name>
</gene>
<reference evidence="1 2" key="1">
    <citation type="submission" date="2007-11" db="EMBL/GenBank/DDBJ databases">
        <authorList>
            <person name="Wagner-Dobler I."/>
            <person name="Ferriera S."/>
            <person name="Johnson J."/>
            <person name="Kravitz S."/>
            <person name="Beeson K."/>
            <person name="Sutton G."/>
            <person name="Rogers Y.-H."/>
            <person name="Friedman R."/>
            <person name="Frazier M."/>
            <person name="Venter J.C."/>
        </authorList>
    </citation>
    <scope>NUCLEOTIDE SEQUENCE [LARGE SCALE GENOMIC DNA]</scope>
    <source>
        <strain evidence="1 2">HEL-45</strain>
    </source>
</reference>
<name>A0ABP2D623_9RHOB</name>